<evidence type="ECO:0000256" key="3">
    <source>
        <dbReference type="ARBA" id="ARBA00022692"/>
    </source>
</evidence>
<keyword evidence="9" id="KW-1185">Reference proteome</keyword>
<reference evidence="8 9" key="1">
    <citation type="submission" date="2019-07" db="EMBL/GenBank/DDBJ databases">
        <title>Whole genome shotgun sequence of Skermanella aerolata NBRC 106429.</title>
        <authorList>
            <person name="Hosoyama A."/>
            <person name="Uohara A."/>
            <person name="Ohji S."/>
            <person name="Ichikawa N."/>
        </authorList>
    </citation>
    <scope>NUCLEOTIDE SEQUENCE [LARGE SCALE GENOMIC DNA]</scope>
    <source>
        <strain evidence="8 9">NBRC 106429</strain>
    </source>
</reference>
<dbReference type="EMBL" id="BJYZ01000004">
    <property type="protein sequence ID" value="GEO37106.1"/>
    <property type="molecule type" value="Genomic_DNA"/>
</dbReference>
<evidence type="ECO:0000256" key="6">
    <source>
        <dbReference type="SAM" id="Phobius"/>
    </source>
</evidence>
<comment type="subcellular location">
    <subcellularLocation>
        <location evidence="1">Cell membrane</location>
        <topology evidence="1">Single-pass membrane protein</topology>
    </subcellularLocation>
</comment>
<organism evidence="8 9">
    <name type="scientific">Skermanella aerolata</name>
    <dbReference type="NCBI Taxonomy" id="393310"/>
    <lineage>
        <taxon>Bacteria</taxon>
        <taxon>Pseudomonadati</taxon>
        <taxon>Pseudomonadota</taxon>
        <taxon>Alphaproteobacteria</taxon>
        <taxon>Rhodospirillales</taxon>
        <taxon>Azospirillaceae</taxon>
        <taxon>Skermanella</taxon>
    </lineage>
</organism>
<evidence type="ECO:0000313" key="8">
    <source>
        <dbReference type="EMBL" id="GEO37106.1"/>
    </source>
</evidence>
<proteinExistence type="predicted"/>
<sequence>MNWSGSPFTSPNPHQLYRDKDNGKLLGVCAGLADYLGVDVMFVRIGTVLGAVFFTMPVVGAYLLAALVLKTKPPRAYASREEEDFWRTVATKPDVTVAGLRQKFRDVERRLTRMESYVSSKEFELNRAINDLDR</sequence>
<evidence type="ECO:0000256" key="5">
    <source>
        <dbReference type="ARBA" id="ARBA00023136"/>
    </source>
</evidence>
<dbReference type="InterPro" id="IPR007168">
    <property type="entry name" value="Phageshock_PspC_N"/>
</dbReference>
<evidence type="ECO:0000256" key="4">
    <source>
        <dbReference type="ARBA" id="ARBA00022989"/>
    </source>
</evidence>
<evidence type="ECO:0000256" key="1">
    <source>
        <dbReference type="ARBA" id="ARBA00004162"/>
    </source>
</evidence>
<protein>
    <submittedName>
        <fullName evidence="8">Phage shock protein C</fullName>
    </submittedName>
</protein>
<evidence type="ECO:0000313" key="9">
    <source>
        <dbReference type="Proteomes" id="UP000321523"/>
    </source>
</evidence>
<keyword evidence="5 6" id="KW-0472">Membrane</keyword>
<keyword evidence="4 6" id="KW-1133">Transmembrane helix</keyword>
<dbReference type="NCBIfam" id="TIGR02978">
    <property type="entry name" value="phageshock_pspC"/>
    <property type="match status" value="1"/>
</dbReference>
<gene>
    <name evidence="8" type="ORF">SAE02_12540</name>
</gene>
<dbReference type="PANTHER" id="PTHR33885">
    <property type="entry name" value="PHAGE SHOCK PROTEIN C"/>
    <property type="match status" value="1"/>
</dbReference>
<dbReference type="InterPro" id="IPR052027">
    <property type="entry name" value="PspC"/>
</dbReference>
<dbReference type="GO" id="GO:0005886">
    <property type="term" value="C:plasma membrane"/>
    <property type="evidence" value="ECO:0007669"/>
    <property type="project" value="UniProtKB-SubCell"/>
</dbReference>
<dbReference type="AlphaFoldDB" id="A0A512DKW5"/>
<feature type="transmembrane region" description="Helical" evidence="6">
    <location>
        <begin position="41"/>
        <end position="69"/>
    </location>
</feature>
<accession>A0A512DKW5</accession>
<dbReference type="OrthoDB" id="7359894at2"/>
<dbReference type="PANTHER" id="PTHR33885:SF3">
    <property type="entry name" value="PHAGE SHOCK PROTEIN C"/>
    <property type="match status" value="1"/>
</dbReference>
<evidence type="ECO:0000259" key="7">
    <source>
        <dbReference type="Pfam" id="PF04024"/>
    </source>
</evidence>
<dbReference type="Pfam" id="PF04024">
    <property type="entry name" value="PspC"/>
    <property type="match status" value="1"/>
</dbReference>
<dbReference type="RefSeq" id="WP_044433886.1">
    <property type="nucleotide sequence ID" value="NZ_BJYZ01000004.1"/>
</dbReference>
<comment type="caution">
    <text evidence="8">The sequence shown here is derived from an EMBL/GenBank/DDBJ whole genome shotgun (WGS) entry which is preliminary data.</text>
</comment>
<keyword evidence="2" id="KW-1003">Cell membrane</keyword>
<dbReference type="Proteomes" id="UP000321523">
    <property type="component" value="Unassembled WGS sequence"/>
</dbReference>
<evidence type="ECO:0000256" key="2">
    <source>
        <dbReference type="ARBA" id="ARBA00022475"/>
    </source>
</evidence>
<feature type="domain" description="Phage shock protein PspC N-terminal" evidence="7">
    <location>
        <begin position="15"/>
        <end position="70"/>
    </location>
</feature>
<name>A0A512DKW5_9PROT</name>
<dbReference type="InterPro" id="IPR014320">
    <property type="entry name" value="Phageshock_PspC"/>
</dbReference>
<keyword evidence="3 6" id="KW-0812">Transmembrane</keyword>